<dbReference type="Pfam" id="PF10220">
    <property type="entry name" value="Smg8_Smg9"/>
    <property type="match status" value="3"/>
</dbReference>
<name>A0A803QMW2_CANSA</name>
<dbReference type="SMART" id="SM00950">
    <property type="entry name" value="Piwi"/>
    <property type="match status" value="1"/>
</dbReference>
<keyword evidence="5" id="KW-0866">Nonsense-mediated mRNA decay</keyword>
<dbReference type="Pfam" id="PF16488">
    <property type="entry name" value="ArgoL2"/>
    <property type="match status" value="1"/>
</dbReference>
<evidence type="ECO:0000313" key="12">
    <source>
        <dbReference type="Proteomes" id="UP000596661"/>
    </source>
</evidence>
<protein>
    <recommendedName>
        <fullName evidence="7">Nonsense-mediated mRNA decay factor SMG8</fullName>
    </recommendedName>
</protein>
<evidence type="ECO:0000256" key="1">
    <source>
        <dbReference type="ARBA" id="ARBA00006443"/>
    </source>
</evidence>
<feature type="region of interest" description="Disordered" evidence="8">
    <location>
        <begin position="203"/>
        <end position="237"/>
    </location>
</feature>
<dbReference type="Proteomes" id="UP000596661">
    <property type="component" value="Unassembled WGS sequence"/>
</dbReference>
<dbReference type="InterPro" id="IPR036397">
    <property type="entry name" value="RNaseH_sf"/>
</dbReference>
<dbReference type="InterPro" id="IPR003100">
    <property type="entry name" value="PAZ_dom"/>
</dbReference>
<feature type="compositionally biased region" description="Low complexity" evidence="8">
    <location>
        <begin position="207"/>
        <end position="221"/>
    </location>
</feature>
<dbReference type="PANTHER" id="PTHR13091:SF0">
    <property type="entry name" value="NONSENSE-MEDIATED MRNA DECAY FACTOR SMG8"/>
    <property type="match status" value="1"/>
</dbReference>
<dbReference type="InterPro" id="IPR036085">
    <property type="entry name" value="PAZ_dom_sf"/>
</dbReference>
<keyword evidence="6" id="KW-0687">Ribonucleoprotein</keyword>
<feature type="compositionally biased region" description="Basic and acidic residues" evidence="8">
    <location>
        <begin position="864"/>
        <end position="877"/>
    </location>
</feature>
<dbReference type="GO" id="GO:0051607">
    <property type="term" value="P:defense response to virus"/>
    <property type="evidence" value="ECO:0007669"/>
    <property type="project" value="UniProtKB-ARBA"/>
</dbReference>
<keyword evidence="4" id="KW-0943">RNA-mediated gene silencing</keyword>
<dbReference type="InterPro" id="IPR032472">
    <property type="entry name" value="ArgoL2"/>
</dbReference>
<dbReference type="Pfam" id="PF02170">
    <property type="entry name" value="PAZ"/>
    <property type="match status" value="1"/>
</dbReference>
<reference evidence="11" key="1">
    <citation type="submission" date="2021-03" db="UniProtKB">
        <authorList>
            <consortium name="EnsemblPlants"/>
        </authorList>
    </citation>
    <scope>IDENTIFICATION</scope>
</reference>
<feature type="compositionally biased region" description="Low complexity" evidence="8">
    <location>
        <begin position="289"/>
        <end position="305"/>
    </location>
</feature>
<sequence length="1880" mass="208100">MESPNPISNSSSSVRVLIRPPSSTTLSSTPTLASSSTSQTAPLSSSIQTPHPPSSDGVVVVGFIGRRPEITTHLINRIVDSNVFGSGSLDENLRIDKEELREWFKWRRISYYHERRRGVLFLHFSSNLCPAFDDGVLESGSGFDLAMEEHEFGDLQGMLFLFSVCHVIIYVQEGSRFDIQLLKKFRVLQAAKHALAPFVRSQTTQGFSSRPHSSSFRPTTSAPISNNSSPGRSRNILNHRNGSAVSVMSGFGSYTSLFPGQCTPVLLFVFVDDFYDLPNPSSNAEESTDASSHNQSSSSSSLTRSNMPAKVSSPVVVLARPASKSEGGSRKKLQSSLEAQIRFLIKKCRTLSGTETSHAGSKSGGIISSSASLFSLDATRSVVLLDRSGNRRGESLEYATDLVEDVLNGKATSDSLLLESHGQNANKDDITSLKEFIYRQTDILRGKGAVVVNSNSGSAAGVGMVAAAAAAAAASTSAASGKTFTTPELPNIEVWLSSSQLILHGVLSAKGGCLEEIEISKRKPRVRNATPQSLEGIASKSIDPLDLAVSWLECGKGLNAKFSTLWCERSLPAAKEVYLKDLPACYPTSQHEEHLKKALQAFYSMVRGSATHHFAKKLGDECTSIWKSGRQLCDAVSLTGRPCMHQRHDLENGELVSGAGLKPHCSGFVFLHACACGRSRRLRLDPFDFETANITSNCFPDCDKLLPALQLPKIFNEGPVHPSSWSLIRVGGARYYEPSKGLLQSGFSATQRFLLKWEIILENKKGDYGSTATAVHQGSVTKSNTSPKFEPIVSTETNSAAAVKLYSGEIQSVVENQRKPSESIILDEKKISFGKGLPNFTMKKAFSEVVAGSAAGDSGFPPLEQRKQQSSRLDRTVKQSRTGGLSVEHIADNQGPQISKVASSSTLDVSNEINNNGSTVGDPYLRIGSYVVPVNRNSVEKIKKNISVKHVAAYVGFEHECPHGHRFLLNPEHLNDLGTLYQPEESQVPSAETSYQNPRNLSKLSNNGLRGKVHPASNRNNATSTRKGRNMDRSKELATNNGYPNPDKHAQSTVSEKEQKQSHMLFGVSTVNGVVKDLRGSLDSINIDKDGHAFSMLNRNLPIFMNCPYCRLSKSSEEQSKVKFAGTISQLQRIFVVTPSFPVVLATHPLIQFEVSSLPPSVSEREQKLQFGLGCEVLLPPESFLTLRLPFVYGVKLEDGSLHSLKYFERQPEATAWITKGTALQIVSKRDSAVSTALWFDNSFVNTVQELCYGSARRGVSTFMRMAVFSFLSHFPKFFYNVFFSGGLFIEMCDVSGKTRLWYSVVGRSFYHDTMSRAGELGDGVMYWKGFYQSLRPTQLGLSLNIDVSAKAFYEPIEVTDFIFKNFNVRYNSTPLDDHVRVQLRKNLRGVKVTCRHLDDTMLFKVFGVSTEPLNNLMFDLDGNTISVVTYFQDKYEIQLEYVTWPALQVGSATKPIYLPIEVCRIVERQRCCKKLNQRQVTNLLRETCQRPYEREETIRQIFRQNNYNDQNLVRDFGINVANDMTLINARVLPPPLLLYHDTGNEATANPQLGQWNMINKKMINGGHVKSWTCVNFSHENPNIHNRFCDELVNMCISRGMAFQTAPVIPSRAWPANEIEEALKYVHDQCNMILGNKQLQLLIVILPDFSGSYGTIKRVCETELGIVSQCCRPKHAAKLNNKQYLENLSLKINTKVGGRNTVLSDALNKRIPFVSDVPTIIFGAAFTHPKPEDYSSPSIAAVVASMDWPEVTKYRALVSAQQHTEEIIQDLYKVTTDDKGSIVHGGMIRDHLIAFSRSTGAKPHRIIFYRDGVSDGQFNRVLLYEMDAIRKACSSLEEGYLPRVTFVAIQKRCHTRLFPADYNDCNSMDKSGNILPGFSV</sequence>
<feature type="region of interest" description="Disordered" evidence="8">
    <location>
        <begin position="281"/>
        <end position="314"/>
    </location>
</feature>
<dbReference type="Gramene" id="evm.model.10.2289">
    <property type="protein sequence ID" value="cds.evm.model.10.2289"/>
    <property type="gene ID" value="evm.TU.10.2289"/>
</dbReference>
<keyword evidence="12" id="KW-1185">Reference proteome</keyword>
<feature type="domain" description="PAZ" evidence="9">
    <location>
        <begin position="1358"/>
        <end position="1468"/>
    </location>
</feature>
<evidence type="ECO:0000256" key="3">
    <source>
        <dbReference type="ARBA" id="ARBA00022491"/>
    </source>
</evidence>
<evidence type="ECO:0000256" key="7">
    <source>
        <dbReference type="ARBA" id="ARBA00029509"/>
    </source>
</evidence>
<dbReference type="PROSITE" id="PS50822">
    <property type="entry name" value="PIWI"/>
    <property type="match status" value="1"/>
</dbReference>
<dbReference type="InterPro" id="IPR003165">
    <property type="entry name" value="Piwi"/>
</dbReference>
<comment type="similarity">
    <text evidence="1">Belongs to the SMG8 family.</text>
</comment>
<dbReference type="Gene3D" id="3.30.420.10">
    <property type="entry name" value="Ribonuclease H-like superfamily/Ribonuclease H"/>
    <property type="match status" value="1"/>
</dbReference>
<feature type="compositionally biased region" description="Basic and acidic residues" evidence="8">
    <location>
        <begin position="1046"/>
        <end position="1060"/>
    </location>
</feature>
<feature type="compositionally biased region" description="Polar residues" evidence="8">
    <location>
        <begin position="984"/>
        <end position="1008"/>
    </location>
</feature>
<evidence type="ECO:0000256" key="8">
    <source>
        <dbReference type="SAM" id="MobiDB-lite"/>
    </source>
</evidence>
<dbReference type="GO" id="GO:0000184">
    <property type="term" value="P:nuclear-transcribed mRNA catabolic process, nonsense-mediated decay"/>
    <property type="evidence" value="ECO:0007669"/>
    <property type="project" value="UniProtKB-KW"/>
</dbReference>
<feature type="domain" description="Piwi" evidence="10">
    <location>
        <begin position="1641"/>
        <end position="1880"/>
    </location>
</feature>
<feature type="region of interest" description="Disordered" evidence="8">
    <location>
        <begin position="857"/>
        <end position="882"/>
    </location>
</feature>
<organism evidence="11 12">
    <name type="scientific">Cannabis sativa</name>
    <name type="common">Hemp</name>
    <name type="synonym">Marijuana</name>
    <dbReference type="NCBI Taxonomy" id="3483"/>
    <lineage>
        <taxon>Eukaryota</taxon>
        <taxon>Viridiplantae</taxon>
        <taxon>Streptophyta</taxon>
        <taxon>Embryophyta</taxon>
        <taxon>Tracheophyta</taxon>
        <taxon>Spermatophyta</taxon>
        <taxon>Magnoliopsida</taxon>
        <taxon>eudicotyledons</taxon>
        <taxon>Gunneridae</taxon>
        <taxon>Pentapetalae</taxon>
        <taxon>rosids</taxon>
        <taxon>fabids</taxon>
        <taxon>Rosales</taxon>
        <taxon>Cannabaceae</taxon>
        <taxon>Cannabis</taxon>
    </lineage>
</organism>
<dbReference type="InterPro" id="IPR032473">
    <property type="entry name" value="Argonaute_Mid_dom"/>
</dbReference>
<dbReference type="PANTHER" id="PTHR13091">
    <property type="entry name" value="AMPLIFIED IN BREAST CANCER 2-RELATED"/>
    <property type="match status" value="1"/>
</dbReference>
<dbReference type="CDD" id="cd02846">
    <property type="entry name" value="PAZ_argonaute_like"/>
    <property type="match status" value="1"/>
</dbReference>
<comment type="similarity">
    <text evidence="2">Belongs to the argonaute family. Ago subfamily.</text>
</comment>
<evidence type="ECO:0000256" key="2">
    <source>
        <dbReference type="ARBA" id="ARBA00008201"/>
    </source>
</evidence>
<dbReference type="EnsemblPlants" id="evm.model.10.2289">
    <property type="protein sequence ID" value="cds.evm.model.10.2289"/>
    <property type="gene ID" value="evm.TU.10.2289"/>
</dbReference>
<dbReference type="SMART" id="SM01163">
    <property type="entry name" value="DUF1785"/>
    <property type="match status" value="1"/>
</dbReference>
<dbReference type="SUPFAM" id="SSF101690">
    <property type="entry name" value="PAZ domain"/>
    <property type="match status" value="1"/>
</dbReference>
<dbReference type="InterPro" id="IPR012337">
    <property type="entry name" value="RNaseH-like_sf"/>
</dbReference>
<evidence type="ECO:0000256" key="6">
    <source>
        <dbReference type="ARBA" id="ARBA00023274"/>
    </source>
</evidence>
<feature type="region of interest" description="Disordered" evidence="8">
    <location>
        <begin position="984"/>
        <end position="1060"/>
    </location>
</feature>
<dbReference type="FunFam" id="3.40.50.2300:FF:000110">
    <property type="entry name" value="Argonaute 10"/>
    <property type="match status" value="1"/>
</dbReference>
<dbReference type="GO" id="GO:0031047">
    <property type="term" value="P:regulatory ncRNA-mediated gene silencing"/>
    <property type="evidence" value="ECO:0007669"/>
    <property type="project" value="UniProtKB-KW"/>
</dbReference>
<dbReference type="GO" id="GO:1990904">
    <property type="term" value="C:ribonucleoprotein complex"/>
    <property type="evidence" value="ECO:0007669"/>
    <property type="project" value="UniProtKB-KW"/>
</dbReference>
<feature type="compositionally biased region" description="Polar residues" evidence="8">
    <location>
        <begin position="222"/>
        <end position="237"/>
    </location>
</feature>
<dbReference type="Pfam" id="PF08699">
    <property type="entry name" value="ArgoL1"/>
    <property type="match status" value="1"/>
</dbReference>
<dbReference type="Gene3D" id="3.40.50.2300">
    <property type="match status" value="1"/>
</dbReference>
<accession>A0A803QMW2</accession>
<keyword evidence="3" id="KW-0678">Repressor</keyword>
<feature type="compositionally biased region" description="Low complexity" evidence="8">
    <location>
        <begin position="1"/>
        <end position="46"/>
    </location>
</feature>
<evidence type="ECO:0000259" key="10">
    <source>
        <dbReference type="PROSITE" id="PS50822"/>
    </source>
</evidence>
<dbReference type="InterPro" id="IPR014811">
    <property type="entry name" value="ArgoL1"/>
</dbReference>
<dbReference type="InterPro" id="IPR019354">
    <property type="entry name" value="SMG8-like"/>
</dbReference>
<dbReference type="Pfam" id="PF02171">
    <property type="entry name" value="Piwi"/>
    <property type="match status" value="1"/>
</dbReference>
<evidence type="ECO:0000313" key="11">
    <source>
        <dbReference type="EnsemblPlants" id="cds.evm.model.10.2289"/>
    </source>
</evidence>
<evidence type="ECO:0000256" key="5">
    <source>
        <dbReference type="ARBA" id="ARBA00023161"/>
    </source>
</evidence>
<dbReference type="EMBL" id="UZAU01000841">
    <property type="status" value="NOT_ANNOTATED_CDS"/>
    <property type="molecule type" value="Genomic_DNA"/>
</dbReference>
<proteinExistence type="inferred from homology"/>
<evidence type="ECO:0000259" key="9">
    <source>
        <dbReference type="PROSITE" id="PS50821"/>
    </source>
</evidence>
<feature type="region of interest" description="Disordered" evidence="8">
    <location>
        <begin position="1"/>
        <end position="55"/>
    </location>
</feature>
<dbReference type="PROSITE" id="PS50821">
    <property type="entry name" value="PAZ"/>
    <property type="match status" value="1"/>
</dbReference>
<dbReference type="Gene3D" id="2.170.260.10">
    <property type="entry name" value="paz domain"/>
    <property type="match status" value="1"/>
</dbReference>
<dbReference type="GO" id="GO:0003723">
    <property type="term" value="F:RNA binding"/>
    <property type="evidence" value="ECO:0007669"/>
    <property type="project" value="InterPro"/>
</dbReference>
<dbReference type="Pfam" id="PF16487">
    <property type="entry name" value="ArgoMid"/>
    <property type="match status" value="1"/>
</dbReference>
<evidence type="ECO:0000256" key="4">
    <source>
        <dbReference type="ARBA" id="ARBA00023158"/>
    </source>
</evidence>
<dbReference type="SUPFAM" id="SSF53098">
    <property type="entry name" value="Ribonuclease H-like"/>
    <property type="match status" value="1"/>
</dbReference>